<feature type="compositionally biased region" description="Pro residues" evidence="1">
    <location>
        <begin position="1"/>
        <end position="27"/>
    </location>
</feature>
<dbReference type="InterPro" id="IPR037682">
    <property type="entry name" value="TonB_C"/>
</dbReference>
<feature type="domain" description="TonB C-terminal" evidence="2">
    <location>
        <begin position="62"/>
        <end position="151"/>
    </location>
</feature>
<proteinExistence type="predicted"/>
<comment type="caution">
    <text evidence="3">The sequence shown here is derived from an EMBL/GenBank/DDBJ whole genome shotgun (WGS) entry which is preliminary data.</text>
</comment>
<sequence length="151" mass="16209">MPVPKSAAPVPPRTPETVQQPPPPPKPAASQRSAEAADALSSTSAPSPSATERPTAGRSDALASGPARLIAQPLPELPDDMREEGYQFVAIARFVIHADGTFDVELIKATPNARLNQILMTTLHEWRFVPATEAGHPVESHQDVRVHFNVD</sequence>
<reference evidence="3 4" key="1">
    <citation type="submission" date="2018-03" db="EMBL/GenBank/DDBJ databases">
        <title>Whole genome analyses suggest that Burkholderia sensu lato contains two further novel genera in the rhizoxinica-symbiotica group Mycetohabitans gen. nov., and Trinickia gen. nov.: implications for the evolution of diazotrophy and nodulation in the Burkholderiaceae.</title>
        <authorList>
            <person name="Estrada De Los Santos P."/>
            <person name="Palmer M."/>
            <person name="Chavez-Ramirez B."/>
            <person name="Steenkamp E.T."/>
            <person name="Hirsch A.M."/>
            <person name="Manyaka P."/>
            <person name="Maluk M."/>
            <person name="Lafos M."/>
            <person name="Crook M."/>
            <person name="Gross E."/>
            <person name="Simon M.F."/>
            <person name="Bueno Dos Reis Junior F."/>
            <person name="Poole P.S."/>
            <person name="Venter S.N."/>
            <person name="James E.K."/>
        </authorList>
    </citation>
    <scope>NUCLEOTIDE SEQUENCE [LARGE SCALE GENOMIC DNA]</scope>
    <source>
        <strain evidence="3 4">JPY-366</strain>
    </source>
</reference>
<feature type="compositionally biased region" description="Low complexity" evidence="1">
    <location>
        <begin position="28"/>
        <end position="56"/>
    </location>
</feature>
<evidence type="ECO:0000313" key="3">
    <source>
        <dbReference type="EMBL" id="PTB17043.1"/>
    </source>
</evidence>
<dbReference type="AlphaFoldDB" id="A0A2T3XKI8"/>
<dbReference type="Proteomes" id="UP000240638">
    <property type="component" value="Unassembled WGS sequence"/>
</dbReference>
<dbReference type="Pfam" id="PF03544">
    <property type="entry name" value="TonB_C"/>
    <property type="match status" value="1"/>
</dbReference>
<dbReference type="EMBL" id="PYUC01000025">
    <property type="protein sequence ID" value="PTB17043.1"/>
    <property type="molecule type" value="Genomic_DNA"/>
</dbReference>
<name>A0A2T3XKI8_9BURK</name>
<protein>
    <submittedName>
        <fullName evidence="3">Energy transducer TonB</fullName>
    </submittedName>
</protein>
<evidence type="ECO:0000313" key="4">
    <source>
        <dbReference type="Proteomes" id="UP000240638"/>
    </source>
</evidence>
<gene>
    <name evidence="3" type="ORF">C9I57_30505</name>
</gene>
<dbReference type="PROSITE" id="PS52015">
    <property type="entry name" value="TONB_CTD"/>
    <property type="match status" value="1"/>
</dbReference>
<dbReference type="GO" id="GO:0055085">
    <property type="term" value="P:transmembrane transport"/>
    <property type="evidence" value="ECO:0007669"/>
    <property type="project" value="InterPro"/>
</dbReference>
<evidence type="ECO:0000259" key="2">
    <source>
        <dbReference type="PROSITE" id="PS52015"/>
    </source>
</evidence>
<organism evidence="3 4">
    <name type="scientific">Trinickia symbiotica</name>
    <dbReference type="NCBI Taxonomy" id="863227"/>
    <lineage>
        <taxon>Bacteria</taxon>
        <taxon>Pseudomonadati</taxon>
        <taxon>Pseudomonadota</taxon>
        <taxon>Betaproteobacteria</taxon>
        <taxon>Burkholderiales</taxon>
        <taxon>Burkholderiaceae</taxon>
        <taxon>Trinickia</taxon>
    </lineage>
</organism>
<accession>A0A2T3XKI8</accession>
<evidence type="ECO:0000256" key="1">
    <source>
        <dbReference type="SAM" id="MobiDB-lite"/>
    </source>
</evidence>
<dbReference type="Gene3D" id="3.30.1150.10">
    <property type="match status" value="1"/>
</dbReference>
<feature type="region of interest" description="Disordered" evidence="1">
    <location>
        <begin position="1"/>
        <end position="79"/>
    </location>
</feature>
<dbReference type="SUPFAM" id="SSF74653">
    <property type="entry name" value="TolA/TonB C-terminal domain"/>
    <property type="match status" value="1"/>
</dbReference>